<gene>
    <name evidence="2" type="ORF">SAE01_36220</name>
</gene>
<dbReference type="EMBL" id="BJYT01000016">
    <property type="protein sequence ID" value="GEO11126.1"/>
    <property type="molecule type" value="Genomic_DNA"/>
</dbReference>
<evidence type="ECO:0000313" key="2">
    <source>
        <dbReference type="EMBL" id="GEO11126.1"/>
    </source>
</evidence>
<protein>
    <submittedName>
        <fullName evidence="2">Uncharacterized protein</fullName>
    </submittedName>
</protein>
<reference evidence="2 3" key="1">
    <citation type="submission" date="2019-07" db="EMBL/GenBank/DDBJ databases">
        <title>Whole genome shotgun sequence of Segetibacter aerophilus NBRC 106135.</title>
        <authorList>
            <person name="Hosoyama A."/>
            <person name="Uohara A."/>
            <person name="Ohji S."/>
            <person name="Ichikawa N."/>
        </authorList>
    </citation>
    <scope>NUCLEOTIDE SEQUENCE [LARGE SCALE GENOMIC DNA]</scope>
    <source>
        <strain evidence="2 3">NBRC 106135</strain>
    </source>
</reference>
<keyword evidence="3" id="KW-1185">Reference proteome</keyword>
<proteinExistence type="predicted"/>
<dbReference type="AlphaFoldDB" id="A0A512BGN8"/>
<accession>A0A512BGN8</accession>
<name>A0A512BGN8_9BACT</name>
<sequence length="273" mass="31889">MKDLQQTTTEGTVVADDTTQEEIKATATVPEEKRHQDNEDQQYIDYLIGESEREEQVIEDYYQTFSEEALAQENGLIDYGYYDEPIEQDQVYSTYWCSLNGTHEVLDQRNEAQKRTIGIAINVETMNGFLFKNSKTYQNEIEVETYLNGRKLVTRISLNKYNELCRVGLNTIDIWSFFQLFYDQGSIAVDNLHFSQCPNTSSLNYLSEDEEKVVYVENIEIWNDSIYDCITVPCTTYFNHPTQFLEFTEHQFFEEYNKNIPFASLIFGESMAA</sequence>
<dbReference type="Proteomes" id="UP000321513">
    <property type="component" value="Unassembled WGS sequence"/>
</dbReference>
<feature type="region of interest" description="Disordered" evidence="1">
    <location>
        <begin position="1"/>
        <end position="21"/>
    </location>
</feature>
<comment type="caution">
    <text evidence="2">The sequence shown here is derived from an EMBL/GenBank/DDBJ whole genome shotgun (WGS) entry which is preliminary data.</text>
</comment>
<organism evidence="2 3">
    <name type="scientific">Segetibacter aerophilus</name>
    <dbReference type="NCBI Taxonomy" id="670293"/>
    <lineage>
        <taxon>Bacteria</taxon>
        <taxon>Pseudomonadati</taxon>
        <taxon>Bacteroidota</taxon>
        <taxon>Chitinophagia</taxon>
        <taxon>Chitinophagales</taxon>
        <taxon>Chitinophagaceae</taxon>
        <taxon>Segetibacter</taxon>
    </lineage>
</organism>
<evidence type="ECO:0000313" key="3">
    <source>
        <dbReference type="Proteomes" id="UP000321513"/>
    </source>
</evidence>
<dbReference type="RefSeq" id="WP_147205237.1">
    <property type="nucleotide sequence ID" value="NZ_BJYT01000016.1"/>
</dbReference>
<feature type="compositionally biased region" description="Polar residues" evidence="1">
    <location>
        <begin position="1"/>
        <end position="11"/>
    </location>
</feature>
<evidence type="ECO:0000256" key="1">
    <source>
        <dbReference type="SAM" id="MobiDB-lite"/>
    </source>
</evidence>